<comment type="caution">
    <text evidence="2">The sequence shown here is derived from an EMBL/GenBank/DDBJ whole genome shotgun (WGS) entry which is preliminary data.</text>
</comment>
<dbReference type="AlphaFoldDB" id="A0AAE3UHT4"/>
<evidence type="ECO:0000259" key="1">
    <source>
        <dbReference type="Pfam" id="PF00188"/>
    </source>
</evidence>
<dbReference type="Proteomes" id="UP001232063">
    <property type="component" value="Unassembled WGS sequence"/>
</dbReference>
<evidence type="ECO:0000313" key="3">
    <source>
        <dbReference type="Proteomes" id="UP001232063"/>
    </source>
</evidence>
<dbReference type="CDD" id="cd05379">
    <property type="entry name" value="CAP_bacterial"/>
    <property type="match status" value="1"/>
</dbReference>
<dbReference type="Gene3D" id="3.40.33.10">
    <property type="entry name" value="CAP"/>
    <property type="match status" value="1"/>
</dbReference>
<reference evidence="2" key="1">
    <citation type="submission" date="2023-05" db="EMBL/GenBank/DDBJ databases">
        <authorList>
            <person name="Zhang X."/>
        </authorList>
    </citation>
    <scope>NUCLEOTIDE SEQUENCE</scope>
    <source>
        <strain evidence="2">BD1B2-1</strain>
    </source>
</reference>
<dbReference type="Pfam" id="PF00188">
    <property type="entry name" value="CAP"/>
    <property type="match status" value="1"/>
</dbReference>
<evidence type="ECO:0000313" key="2">
    <source>
        <dbReference type="EMBL" id="MDJ1503837.1"/>
    </source>
</evidence>
<keyword evidence="3" id="KW-1185">Reference proteome</keyword>
<dbReference type="PANTHER" id="PTHR31157">
    <property type="entry name" value="SCP DOMAIN-CONTAINING PROTEIN"/>
    <property type="match status" value="1"/>
</dbReference>
<proteinExistence type="predicted"/>
<gene>
    <name evidence="2" type="ORF">QNI22_24455</name>
</gene>
<accession>A0AAE3UHT4</accession>
<sequence length="868" mass="101848">MLSLNYYFTITFLLYFLLSHIPTKAQTAFDHIHRSSINVKYLEFLVKTQVDSVRRTKGLSPLVSDSIAYLAAQDQGEYLKNKPSISHYQSSANKKTPQDRVNFYGASNYLTGENVLSYPLENTYIETARKMVKGWVNSPGHYKNIITPDYQITGVAIVPHQKNGNLIAVQVFAKVLFKYTFETSISLFPYDTIRAHTEKPTQNKYDLTNKKEKLPWKLKPIKNEITQSSELVKSVFKEQLDLRPDYRSNDILLYSSTPELFKKLLKHRKDGIVVELIDYEPYHCGNPTYYTAQSRRNRNSSISGQILKPLYRKALLSDLKAQKRSFKKEQHKKLKPLRFQFSAAARQKKKFIRTTRWHPDETTVKIGDWSQADSGMYLAVNFLLIHKKRILTPIHFSNACGDFSFTDTVNIETNFSTPHFNTFKPEEKHFDFQVPFIRNNTLPDSLKMIAIRDTLLNYQIDSIQITAFASIEGLNELNEKLYHTRGENILAYIKQYTNQKTHIQIKTGENWPLFYTQLRGTDFEFWKTCTRIDIKQELQKPAVLTIWEKNLNEQRNAHVYVKAHVLVRDTLVYLQNYQKREDFREAANIQNYYYQLWQQHRLPSDSLLWAVNYPNRKEYSNLIANALAFEYLTQDGNRRMEPQNRARQWKIVKASLSMKGITPELRYYAICFMLNNTDYIMGLGYGGEKILRQIRQLSTNPAYKARTQKLIALYYIHMIPEYARRGQRKQVTEGAKIIYRYYQNKPEIINSRDKSLTLANFFIHIMQEEYAVNILMDYLSQTGFDGLIYSQFLKIAFVHPDYQVNRAYTQLLIEAKKKLTQVQWCDLFVGECRINFQIFDDEELRNLYCESCAELGNEATRKTSSRTK</sequence>
<dbReference type="EMBL" id="JASJOU010000009">
    <property type="protein sequence ID" value="MDJ1503837.1"/>
    <property type="molecule type" value="Genomic_DNA"/>
</dbReference>
<dbReference type="InterPro" id="IPR035940">
    <property type="entry name" value="CAP_sf"/>
</dbReference>
<dbReference type="PANTHER" id="PTHR31157:SF1">
    <property type="entry name" value="SCP DOMAIN-CONTAINING PROTEIN"/>
    <property type="match status" value="1"/>
</dbReference>
<feature type="domain" description="SCP" evidence="1">
    <location>
        <begin position="50"/>
        <end position="172"/>
    </location>
</feature>
<organism evidence="2 3">
    <name type="scientific">Xanthocytophaga agilis</name>
    <dbReference type="NCBI Taxonomy" id="3048010"/>
    <lineage>
        <taxon>Bacteria</taxon>
        <taxon>Pseudomonadati</taxon>
        <taxon>Bacteroidota</taxon>
        <taxon>Cytophagia</taxon>
        <taxon>Cytophagales</taxon>
        <taxon>Rhodocytophagaceae</taxon>
        <taxon>Xanthocytophaga</taxon>
    </lineage>
</organism>
<dbReference type="SUPFAM" id="SSF55797">
    <property type="entry name" value="PR-1-like"/>
    <property type="match status" value="1"/>
</dbReference>
<protein>
    <submittedName>
        <fullName evidence="2">CAP domain-containing protein</fullName>
    </submittedName>
</protein>
<name>A0AAE3UHT4_9BACT</name>
<dbReference type="InterPro" id="IPR014044">
    <property type="entry name" value="CAP_dom"/>
</dbReference>